<dbReference type="PIRSF" id="PIRSF001529">
    <property type="entry name" value="Ser-tRNA-synth_IIa"/>
    <property type="match status" value="1"/>
</dbReference>
<dbReference type="InterPro" id="IPR006195">
    <property type="entry name" value="aa-tRNA-synth_II"/>
</dbReference>
<evidence type="ECO:0000256" key="14">
    <source>
        <dbReference type="PIRSR" id="PIRSR001529-2"/>
    </source>
</evidence>
<evidence type="ECO:0000256" key="13">
    <source>
        <dbReference type="PIRSR" id="PIRSR001529-1"/>
    </source>
</evidence>
<dbReference type="RefSeq" id="WP_073072107.1">
    <property type="nucleotide sequence ID" value="NZ_FQXN01000002.1"/>
</dbReference>
<organism evidence="17 18">
    <name type="scientific">Thermosipho atlanticus DSM 15807</name>
    <dbReference type="NCBI Taxonomy" id="1123380"/>
    <lineage>
        <taxon>Bacteria</taxon>
        <taxon>Thermotogati</taxon>
        <taxon>Thermotogota</taxon>
        <taxon>Thermotogae</taxon>
        <taxon>Thermotogales</taxon>
        <taxon>Fervidobacteriaceae</taxon>
        <taxon>Thermosipho</taxon>
    </lineage>
</organism>
<dbReference type="PANTHER" id="PTHR43697:SF1">
    <property type="entry name" value="SERINE--TRNA LIGASE"/>
    <property type="match status" value="1"/>
</dbReference>
<feature type="domain" description="Aminoacyl-transfer RNA synthetases class-II family profile" evidence="16">
    <location>
        <begin position="174"/>
        <end position="411"/>
    </location>
</feature>
<comment type="subcellular location">
    <subcellularLocation>
        <location evidence="1 12">Cytoplasm</location>
    </subcellularLocation>
</comment>
<dbReference type="SUPFAM" id="SSF46589">
    <property type="entry name" value="tRNA-binding arm"/>
    <property type="match status" value="1"/>
</dbReference>
<dbReference type="InterPro" id="IPR045864">
    <property type="entry name" value="aa-tRNA-synth_II/BPL/LPL"/>
</dbReference>
<evidence type="ECO:0000256" key="12">
    <source>
        <dbReference type="HAMAP-Rule" id="MF_00176"/>
    </source>
</evidence>
<keyword evidence="8 12" id="KW-0648">Protein biosynthesis</keyword>
<feature type="binding site" evidence="12 14">
    <location>
        <begin position="351"/>
        <end position="354"/>
    </location>
    <ligand>
        <name>ATP</name>
        <dbReference type="ChEBI" id="CHEBI:30616"/>
    </ligand>
</feature>
<evidence type="ECO:0000256" key="10">
    <source>
        <dbReference type="ARBA" id="ARBA00047929"/>
    </source>
</evidence>
<dbReference type="Pfam" id="PF02403">
    <property type="entry name" value="Seryl_tRNA_N"/>
    <property type="match status" value="1"/>
</dbReference>
<accession>A0A1M5RUL0</accession>
<feature type="binding site" evidence="13">
    <location>
        <position position="384"/>
    </location>
    <ligand>
        <name>L-serine</name>
        <dbReference type="ChEBI" id="CHEBI:33384"/>
    </ligand>
</feature>
<dbReference type="PANTHER" id="PTHR43697">
    <property type="entry name" value="SERYL-TRNA SYNTHETASE"/>
    <property type="match status" value="1"/>
</dbReference>
<dbReference type="InterPro" id="IPR015866">
    <property type="entry name" value="Ser-tRNA-synth_1_N"/>
</dbReference>
<name>A0A1M5RUL0_9BACT</name>
<dbReference type="Proteomes" id="UP000242592">
    <property type="component" value="Unassembled WGS sequence"/>
</dbReference>
<feature type="binding site" evidence="13">
    <location>
        <position position="233"/>
    </location>
    <ligand>
        <name>L-serine</name>
        <dbReference type="ChEBI" id="CHEBI:33384"/>
    </ligand>
</feature>
<dbReference type="PROSITE" id="PS50862">
    <property type="entry name" value="AA_TRNA_LIGASE_II"/>
    <property type="match status" value="1"/>
</dbReference>
<evidence type="ECO:0000256" key="8">
    <source>
        <dbReference type="ARBA" id="ARBA00022917"/>
    </source>
</evidence>
<keyword evidence="15" id="KW-0175">Coiled coil</keyword>
<dbReference type="GO" id="GO:0016260">
    <property type="term" value="P:selenocysteine biosynthetic process"/>
    <property type="evidence" value="ECO:0007669"/>
    <property type="project" value="UniProtKB-UniRule"/>
</dbReference>
<dbReference type="GO" id="GO:0005737">
    <property type="term" value="C:cytoplasm"/>
    <property type="evidence" value="ECO:0007669"/>
    <property type="project" value="UniProtKB-SubCell"/>
</dbReference>
<dbReference type="SUPFAM" id="SSF55681">
    <property type="entry name" value="Class II aaRS and biotin synthetases"/>
    <property type="match status" value="1"/>
</dbReference>
<dbReference type="Pfam" id="PF00587">
    <property type="entry name" value="tRNA-synt_2b"/>
    <property type="match status" value="1"/>
</dbReference>
<dbReference type="InterPro" id="IPR033729">
    <property type="entry name" value="SerRS_core"/>
</dbReference>
<dbReference type="InterPro" id="IPR002314">
    <property type="entry name" value="aa-tRNA-synt_IIb"/>
</dbReference>
<feature type="binding site" evidence="12">
    <location>
        <position position="386"/>
    </location>
    <ligand>
        <name>L-serine</name>
        <dbReference type="ChEBI" id="CHEBI:33384"/>
    </ligand>
</feature>
<feature type="binding site" evidence="12 14">
    <location>
        <begin position="264"/>
        <end position="266"/>
    </location>
    <ligand>
        <name>ATP</name>
        <dbReference type="ChEBI" id="CHEBI:30616"/>
    </ligand>
</feature>
<dbReference type="OrthoDB" id="9804647at2"/>
<comment type="subunit">
    <text evidence="12">Homodimer. The tRNA molecule binds across the dimer.</text>
</comment>
<gene>
    <name evidence="12" type="primary">serS</name>
    <name evidence="17" type="ORF">SAMN02745199_0634</name>
</gene>
<comment type="pathway">
    <text evidence="2 12">Aminoacyl-tRNA biosynthesis; selenocysteinyl-tRNA(Sec) biosynthesis; L-seryl-tRNA(Sec) from L-serine and tRNA(Sec): step 1/1.</text>
</comment>
<dbReference type="GO" id="GO:0005524">
    <property type="term" value="F:ATP binding"/>
    <property type="evidence" value="ECO:0007669"/>
    <property type="project" value="UniProtKB-UniRule"/>
</dbReference>
<evidence type="ECO:0000256" key="2">
    <source>
        <dbReference type="ARBA" id="ARBA00005045"/>
    </source>
</evidence>
<proteinExistence type="inferred from homology"/>
<feature type="binding site" evidence="12 13">
    <location>
        <position position="287"/>
    </location>
    <ligand>
        <name>L-serine</name>
        <dbReference type="ChEBI" id="CHEBI:33384"/>
    </ligand>
</feature>
<dbReference type="EC" id="6.1.1.11" evidence="12"/>
<comment type="caution">
    <text evidence="12">Lacks conserved residue(s) required for the propagation of feature annotation.</text>
</comment>
<evidence type="ECO:0000256" key="15">
    <source>
        <dbReference type="SAM" id="Coils"/>
    </source>
</evidence>
<dbReference type="NCBIfam" id="TIGR00414">
    <property type="entry name" value="serS"/>
    <property type="match status" value="1"/>
</dbReference>
<feature type="binding site" evidence="12">
    <location>
        <begin position="233"/>
        <end position="235"/>
    </location>
    <ligand>
        <name>L-serine</name>
        <dbReference type="ChEBI" id="CHEBI:33384"/>
    </ligand>
</feature>
<keyword evidence="9 12" id="KW-0030">Aminoacyl-tRNA synthetase</keyword>
<reference evidence="18" key="1">
    <citation type="submission" date="2016-11" db="EMBL/GenBank/DDBJ databases">
        <authorList>
            <person name="Varghese N."/>
            <person name="Submissions S."/>
        </authorList>
    </citation>
    <scope>NUCLEOTIDE SEQUENCE [LARGE SCALE GENOMIC DNA]</scope>
    <source>
        <strain evidence="18">DSM 15807</strain>
    </source>
</reference>
<evidence type="ECO:0000256" key="11">
    <source>
        <dbReference type="ARBA" id="ARBA00048823"/>
    </source>
</evidence>
<comment type="function">
    <text evidence="12">Catalyzes the attachment of serine to tRNA(Ser). Is also able to aminoacylate tRNA(Sec) with serine, to form the misacylated tRNA L-seryl-tRNA(Sec), which will be further converted into selenocysteinyl-tRNA(Sec).</text>
</comment>
<evidence type="ECO:0000256" key="4">
    <source>
        <dbReference type="ARBA" id="ARBA00022490"/>
    </source>
</evidence>
<protein>
    <recommendedName>
        <fullName evidence="12">Serine--tRNA ligase</fullName>
        <ecNumber evidence="12">6.1.1.11</ecNumber>
    </recommendedName>
    <alternativeName>
        <fullName evidence="12">Seryl-tRNA synthetase</fullName>
        <shortName evidence="12">SerRS</shortName>
    </alternativeName>
    <alternativeName>
        <fullName evidence="12">Seryl-tRNA(Ser/Sec) synthetase</fullName>
    </alternativeName>
</protein>
<dbReference type="GO" id="GO:0006434">
    <property type="term" value="P:seryl-tRNA aminoacylation"/>
    <property type="evidence" value="ECO:0007669"/>
    <property type="project" value="UniProtKB-UniRule"/>
</dbReference>
<evidence type="ECO:0000313" key="17">
    <source>
        <dbReference type="EMBL" id="SHH29985.1"/>
    </source>
</evidence>
<comment type="domain">
    <text evidence="12">Consists of two distinct domains, a catalytic core and a N-terminal extension that is involved in tRNA binding.</text>
</comment>
<evidence type="ECO:0000313" key="18">
    <source>
        <dbReference type="Proteomes" id="UP000242592"/>
    </source>
</evidence>
<comment type="catalytic activity">
    <reaction evidence="10 12">
        <text>tRNA(Sec) + L-serine + ATP = L-seryl-tRNA(Sec) + AMP + diphosphate + H(+)</text>
        <dbReference type="Rhea" id="RHEA:42580"/>
        <dbReference type="Rhea" id="RHEA-COMP:9742"/>
        <dbReference type="Rhea" id="RHEA-COMP:10128"/>
        <dbReference type="ChEBI" id="CHEBI:15378"/>
        <dbReference type="ChEBI" id="CHEBI:30616"/>
        <dbReference type="ChEBI" id="CHEBI:33019"/>
        <dbReference type="ChEBI" id="CHEBI:33384"/>
        <dbReference type="ChEBI" id="CHEBI:78442"/>
        <dbReference type="ChEBI" id="CHEBI:78533"/>
        <dbReference type="ChEBI" id="CHEBI:456215"/>
        <dbReference type="EC" id="6.1.1.11"/>
    </reaction>
</comment>
<keyword evidence="6 12" id="KW-0547">Nucleotide-binding</keyword>
<evidence type="ECO:0000256" key="1">
    <source>
        <dbReference type="ARBA" id="ARBA00004496"/>
    </source>
</evidence>
<dbReference type="InterPro" id="IPR010978">
    <property type="entry name" value="tRNA-bd_arm"/>
</dbReference>
<dbReference type="Gene3D" id="3.30.930.10">
    <property type="entry name" value="Bira Bifunctional Protein, Domain 2"/>
    <property type="match status" value="1"/>
</dbReference>
<dbReference type="AlphaFoldDB" id="A0A1M5RUL0"/>
<feature type="binding site" evidence="13">
    <location>
        <position position="264"/>
    </location>
    <ligand>
        <name>L-serine</name>
        <dbReference type="ChEBI" id="CHEBI:33384"/>
    </ligand>
</feature>
<evidence type="ECO:0000259" key="16">
    <source>
        <dbReference type="PROSITE" id="PS50862"/>
    </source>
</evidence>
<evidence type="ECO:0000256" key="3">
    <source>
        <dbReference type="ARBA" id="ARBA00010728"/>
    </source>
</evidence>
<dbReference type="Gene3D" id="1.10.287.40">
    <property type="entry name" value="Serine-tRNA synthetase, tRNA binding domain"/>
    <property type="match status" value="1"/>
</dbReference>
<dbReference type="GO" id="GO:0004828">
    <property type="term" value="F:serine-tRNA ligase activity"/>
    <property type="evidence" value="ECO:0007669"/>
    <property type="project" value="UniProtKB-UniRule"/>
</dbReference>
<feature type="coiled-coil region" evidence="15">
    <location>
        <begin position="38"/>
        <end position="105"/>
    </location>
</feature>
<dbReference type="UniPathway" id="UPA00906">
    <property type="reaction ID" value="UER00895"/>
</dbReference>
<dbReference type="CDD" id="cd00770">
    <property type="entry name" value="SerRS_core"/>
    <property type="match status" value="1"/>
</dbReference>
<sequence>MIDIKLLRQNPEIFAEALKKRNADTNIINEIIKIDQEWRKLTTEINNLKSERNNLSKLVAKAKAEKNEERAKEIIEESKKIGEKIKELEKVQQEYETKMKNIALNIPNIPHESVPIGKDETENIEIRRWGEPRKFGFEPKAHWDLGPEIGLMDFERAAKLSGSRFTIMYGYLAKLERALIQFMLDFHTKEHGYIEVWVPHLVKRETMIFTGQLPKFEEEAYNIEKDDLFLIPTAEVPLAALYAGEVLNEKDLPKKFAASTPCYRREAGSYGRDVRGMIRQHQFDKVELVWITTPERSFEDLETLTRDAEKILQLLELPYRVVSLCTGDLGFAAAKTYDIEVWLPSYNTYKEISSCSNDTDFQARRGNIRYRGRDNKLHFVHTLNGSGVAIGRTLVAIIENYQNPDGSITIPKVLVPYMGVERIP</sequence>
<keyword evidence="5 12" id="KW-0436">Ligase</keyword>
<dbReference type="InterPro" id="IPR042103">
    <property type="entry name" value="SerRS_1_N_sf"/>
</dbReference>
<evidence type="ECO:0000256" key="6">
    <source>
        <dbReference type="ARBA" id="ARBA00022741"/>
    </source>
</evidence>
<dbReference type="HAMAP" id="MF_00176">
    <property type="entry name" value="Ser_tRNA_synth_type1"/>
    <property type="match status" value="1"/>
</dbReference>
<evidence type="ECO:0000256" key="5">
    <source>
        <dbReference type="ARBA" id="ARBA00022598"/>
    </source>
</evidence>
<comment type="similarity">
    <text evidence="3 12">Belongs to the class-II aminoacyl-tRNA synthetase family. Type-1 seryl-tRNA synthetase subfamily.</text>
</comment>
<evidence type="ECO:0000256" key="9">
    <source>
        <dbReference type="ARBA" id="ARBA00023146"/>
    </source>
</evidence>
<dbReference type="STRING" id="1123380.SAMN02745199_0634"/>
<keyword evidence="18" id="KW-1185">Reference proteome</keyword>
<dbReference type="EMBL" id="FQXN01000002">
    <property type="protein sequence ID" value="SHH29985.1"/>
    <property type="molecule type" value="Genomic_DNA"/>
</dbReference>
<dbReference type="InterPro" id="IPR002317">
    <property type="entry name" value="Ser-tRNA-ligase_type_1"/>
</dbReference>
<evidence type="ECO:0000256" key="7">
    <source>
        <dbReference type="ARBA" id="ARBA00022840"/>
    </source>
</evidence>
<keyword evidence="7 12" id="KW-0067">ATP-binding</keyword>
<comment type="catalytic activity">
    <reaction evidence="11 12">
        <text>tRNA(Ser) + L-serine + ATP = L-seryl-tRNA(Ser) + AMP + diphosphate + H(+)</text>
        <dbReference type="Rhea" id="RHEA:12292"/>
        <dbReference type="Rhea" id="RHEA-COMP:9669"/>
        <dbReference type="Rhea" id="RHEA-COMP:9703"/>
        <dbReference type="ChEBI" id="CHEBI:15378"/>
        <dbReference type="ChEBI" id="CHEBI:30616"/>
        <dbReference type="ChEBI" id="CHEBI:33019"/>
        <dbReference type="ChEBI" id="CHEBI:33384"/>
        <dbReference type="ChEBI" id="CHEBI:78442"/>
        <dbReference type="ChEBI" id="CHEBI:78533"/>
        <dbReference type="ChEBI" id="CHEBI:456215"/>
        <dbReference type="EC" id="6.1.1.11"/>
    </reaction>
</comment>
<keyword evidence="4 12" id="KW-0963">Cytoplasm</keyword>
<dbReference type="PRINTS" id="PR00981">
    <property type="entry name" value="TRNASYNTHSER"/>
</dbReference>